<accession>A0A2A2MB13</accession>
<keyword evidence="5" id="KW-0460">Magnesium</keyword>
<gene>
    <name evidence="6" type="ORF">CJD50_13455</name>
</gene>
<dbReference type="PANTHER" id="PTHR23407:SF1">
    <property type="entry name" value="5-FORMYLTETRAHYDROFOLATE CYCLO-LIGASE"/>
    <property type="match status" value="1"/>
</dbReference>
<dbReference type="SUPFAM" id="SSF100950">
    <property type="entry name" value="NagB/RpiA/CoA transferase-like"/>
    <property type="match status" value="1"/>
</dbReference>
<dbReference type="OrthoDB" id="9801938at2"/>
<dbReference type="InterPro" id="IPR024185">
    <property type="entry name" value="FTHF_cligase-like_sf"/>
</dbReference>
<dbReference type="EC" id="6.3.3.2" evidence="5"/>
<dbReference type="GO" id="GO:0005524">
    <property type="term" value="F:ATP binding"/>
    <property type="evidence" value="ECO:0007669"/>
    <property type="project" value="UniProtKB-KW"/>
</dbReference>
<dbReference type="Pfam" id="PF01812">
    <property type="entry name" value="5-FTHF_cyc-lig"/>
    <property type="match status" value="1"/>
</dbReference>
<evidence type="ECO:0000256" key="3">
    <source>
        <dbReference type="ARBA" id="ARBA00022840"/>
    </source>
</evidence>
<protein>
    <recommendedName>
        <fullName evidence="5">5-formyltetrahydrofolate cyclo-ligase</fullName>
        <ecNumber evidence="5">6.3.3.2</ecNumber>
    </recommendedName>
</protein>
<dbReference type="EMBL" id="NQMS01000005">
    <property type="protein sequence ID" value="PAV96020.1"/>
    <property type="molecule type" value="Genomic_DNA"/>
</dbReference>
<keyword evidence="2 4" id="KW-0547">Nucleotide-binding</keyword>
<dbReference type="PANTHER" id="PTHR23407">
    <property type="entry name" value="ATPASE INHIBITOR/5-FORMYLTETRAHYDROFOLATE CYCLO-LIGASE"/>
    <property type="match status" value="1"/>
</dbReference>
<dbReference type="InterPro" id="IPR002698">
    <property type="entry name" value="FTHF_cligase"/>
</dbReference>
<evidence type="ECO:0000256" key="4">
    <source>
        <dbReference type="PIRSR" id="PIRSR006806-1"/>
    </source>
</evidence>
<evidence type="ECO:0000256" key="5">
    <source>
        <dbReference type="RuleBase" id="RU361279"/>
    </source>
</evidence>
<dbReference type="GO" id="GO:0035999">
    <property type="term" value="P:tetrahydrofolate interconversion"/>
    <property type="evidence" value="ECO:0007669"/>
    <property type="project" value="TreeGrafter"/>
</dbReference>
<organism evidence="6 7">
    <name type="scientific">Hafnia paralvei</name>
    <dbReference type="NCBI Taxonomy" id="546367"/>
    <lineage>
        <taxon>Bacteria</taxon>
        <taxon>Pseudomonadati</taxon>
        <taxon>Pseudomonadota</taxon>
        <taxon>Gammaproteobacteria</taxon>
        <taxon>Enterobacterales</taxon>
        <taxon>Hafniaceae</taxon>
        <taxon>Hafnia</taxon>
    </lineage>
</organism>
<evidence type="ECO:0000313" key="6">
    <source>
        <dbReference type="EMBL" id="PAV96020.1"/>
    </source>
</evidence>
<dbReference type="GO" id="GO:0046872">
    <property type="term" value="F:metal ion binding"/>
    <property type="evidence" value="ECO:0007669"/>
    <property type="project" value="UniProtKB-KW"/>
</dbReference>
<comment type="cofactor">
    <cofactor evidence="5">
        <name>Mg(2+)</name>
        <dbReference type="ChEBI" id="CHEBI:18420"/>
    </cofactor>
</comment>
<name>A0A2A2MB13_9GAMM</name>
<comment type="caution">
    <text evidence="6">The sequence shown here is derived from an EMBL/GenBank/DDBJ whole genome shotgun (WGS) entry which is preliminary data.</text>
</comment>
<sequence length="215" mass="24607">MSNNSVHPYSTPISALSRSDIRSSIRQRRKKLSSEFQQNAALNIAARVMSLPQIQRAQTLSLFLSFDGELNTRPLIEQLWQAGKSVYLPVLHPFSRGNLLFLRYAPDTEMTRNYFGIDEPRLDVRQVLPLHRLQIVFTPLVAFDELGQRLGMGGGFYDRTLQYWQSAHANHCGPYPIGLAHDCQKVDTLPSQEWDVPLPEIITPTTHYRWSSLMI</sequence>
<keyword evidence="3 4" id="KW-0067">ATP-binding</keyword>
<comment type="catalytic activity">
    <reaction evidence="5">
        <text>(6S)-5-formyl-5,6,7,8-tetrahydrofolate + ATP = (6R)-5,10-methenyltetrahydrofolate + ADP + phosphate</text>
        <dbReference type="Rhea" id="RHEA:10488"/>
        <dbReference type="ChEBI" id="CHEBI:30616"/>
        <dbReference type="ChEBI" id="CHEBI:43474"/>
        <dbReference type="ChEBI" id="CHEBI:57455"/>
        <dbReference type="ChEBI" id="CHEBI:57457"/>
        <dbReference type="ChEBI" id="CHEBI:456216"/>
        <dbReference type="EC" id="6.3.3.2"/>
    </reaction>
</comment>
<dbReference type="GO" id="GO:0030272">
    <property type="term" value="F:5-formyltetrahydrofolate cyclo-ligase activity"/>
    <property type="evidence" value="ECO:0007669"/>
    <property type="project" value="UniProtKB-EC"/>
</dbReference>
<comment type="similarity">
    <text evidence="1 5">Belongs to the 5-formyltetrahydrofolate cyclo-ligase family.</text>
</comment>
<dbReference type="RefSeq" id="WP_039187988.1">
    <property type="nucleotide sequence ID" value="NZ_CATYOV010000038.1"/>
</dbReference>
<feature type="binding site" evidence="4">
    <location>
        <begin position="18"/>
        <end position="22"/>
    </location>
    <ligand>
        <name>ATP</name>
        <dbReference type="ChEBI" id="CHEBI:30616"/>
    </ligand>
</feature>
<dbReference type="InterPro" id="IPR037171">
    <property type="entry name" value="NagB/RpiA_transferase-like"/>
</dbReference>
<dbReference type="Proteomes" id="UP000218796">
    <property type="component" value="Unassembled WGS sequence"/>
</dbReference>
<proteinExistence type="inferred from homology"/>
<dbReference type="NCBIfam" id="TIGR02727">
    <property type="entry name" value="MTHFS_bact"/>
    <property type="match status" value="1"/>
</dbReference>
<dbReference type="PIRSF" id="PIRSF006806">
    <property type="entry name" value="FTHF_cligase"/>
    <property type="match status" value="1"/>
</dbReference>
<dbReference type="Gene3D" id="3.40.50.10420">
    <property type="entry name" value="NagB/RpiA/CoA transferase-like"/>
    <property type="match status" value="1"/>
</dbReference>
<keyword evidence="6" id="KW-0436">Ligase</keyword>
<keyword evidence="5" id="KW-0479">Metal-binding</keyword>
<feature type="binding site" evidence="4">
    <location>
        <begin position="149"/>
        <end position="157"/>
    </location>
    <ligand>
        <name>ATP</name>
        <dbReference type="ChEBI" id="CHEBI:30616"/>
    </ligand>
</feature>
<feature type="binding site" evidence="4">
    <location>
        <position position="69"/>
    </location>
    <ligand>
        <name>substrate</name>
    </ligand>
</feature>
<feature type="binding site" evidence="4">
    <location>
        <position position="64"/>
    </location>
    <ligand>
        <name>substrate</name>
    </ligand>
</feature>
<dbReference type="GO" id="GO:0009396">
    <property type="term" value="P:folic acid-containing compound biosynthetic process"/>
    <property type="evidence" value="ECO:0007669"/>
    <property type="project" value="TreeGrafter"/>
</dbReference>
<reference evidence="6 7" key="1">
    <citation type="submission" date="2017-08" db="EMBL/GenBank/DDBJ databases">
        <title>Draft Genome Sequence of Hafnia alvei CITHA-6 Isolated from Raw Bovine Milk.</title>
        <authorList>
            <person name="Culligan E.P."/>
            <person name="Mcsweeney A."/>
            <person name="O'Doherty C."/>
            <person name="Gleeson E."/>
            <person name="O'Riordan D."/>
            <person name="Sleator R.D."/>
        </authorList>
    </citation>
    <scope>NUCLEOTIDE SEQUENCE [LARGE SCALE GENOMIC DNA]</scope>
    <source>
        <strain evidence="6 7">CITHA-6</strain>
    </source>
</reference>
<evidence type="ECO:0000313" key="7">
    <source>
        <dbReference type="Proteomes" id="UP000218796"/>
    </source>
</evidence>
<dbReference type="AlphaFoldDB" id="A0A2A2MB13"/>
<evidence type="ECO:0000256" key="2">
    <source>
        <dbReference type="ARBA" id="ARBA00022741"/>
    </source>
</evidence>
<keyword evidence="7" id="KW-1185">Reference proteome</keyword>
<evidence type="ECO:0000256" key="1">
    <source>
        <dbReference type="ARBA" id="ARBA00010638"/>
    </source>
</evidence>